<protein>
    <submittedName>
        <fullName evidence="2">GNAT family N-acetyltransferase</fullName>
    </submittedName>
</protein>
<comment type="caution">
    <text evidence="2">The sequence shown here is derived from an EMBL/GenBank/DDBJ whole genome shotgun (WGS) entry which is preliminary data.</text>
</comment>
<dbReference type="InterPro" id="IPR000182">
    <property type="entry name" value="GNAT_dom"/>
</dbReference>
<proteinExistence type="predicted"/>
<organism evidence="2 3">
    <name type="scientific">Rothia santali</name>
    <dbReference type="NCBI Taxonomy" id="2949643"/>
    <lineage>
        <taxon>Bacteria</taxon>
        <taxon>Bacillati</taxon>
        <taxon>Actinomycetota</taxon>
        <taxon>Actinomycetes</taxon>
        <taxon>Micrococcales</taxon>
        <taxon>Micrococcaceae</taxon>
        <taxon>Rothia</taxon>
    </lineage>
</organism>
<dbReference type="EMBL" id="JANAFB010000001">
    <property type="protein sequence ID" value="MCP3424487.1"/>
    <property type="molecule type" value="Genomic_DNA"/>
</dbReference>
<gene>
    <name evidence="2" type="ORF">NBM05_00160</name>
</gene>
<evidence type="ECO:0000259" key="1">
    <source>
        <dbReference type="PROSITE" id="PS51186"/>
    </source>
</evidence>
<dbReference type="Gene3D" id="3.40.630.30">
    <property type="match status" value="1"/>
</dbReference>
<reference evidence="2" key="1">
    <citation type="submission" date="2022-06" db="EMBL/GenBank/DDBJ databases">
        <title>Rothia sp. isolated from sandalwood seedling.</title>
        <authorList>
            <person name="Tuikhar N."/>
            <person name="Kirdat K."/>
            <person name="Thorat V."/>
            <person name="Swetha P."/>
            <person name="Padma S."/>
            <person name="Sundararaj R."/>
            <person name="Yadav A."/>
        </authorList>
    </citation>
    <scope>NUCLEOTIDE SEQUENCE</scope>
    <source>
        <strain evidence="2">AR01</strain>
    </source>
</reference>
<dbReference type="PROSITE" id="PS51186">
    <property type="entry name" value="GNAT"/>
    <property type="match status" value="1"/>
</dbReference>
<dbReference type="Proteomes" id="UP001139502">
    <property type="component" value="Unassembled WGS sequence"/>
</dbReference>
<dbReference type="RefSeq" id="WP_254164075.1">
    <property type="nucleotide sequence ID" value="NZ_JANAFB010000001.1"/>
</dbReference>
<evidence type="ECO:0000313" key="2">
    <source>
        <dbReference type="EMBL" id="MCP3424487.1"/>
    </source>
</evidence>
<accession>A0A9X2HCT7</accession>
<name>A0A9X2HCT7_9MICC</name>
<dbReference type="Pfam" id="PF00583">
    <property type="entry name" value="Acetyltransf_1"/>
    <property type="match status" value="1"/>
</dbReference>
<feature type="domain" description="N-acetyltransferase" evidence="1">
    <location>
        <begin position="20"/>
        <end position="168"/>
    </location>
</feature>
<dbReference type="GO" id="GO:0016747">
    <property type="term" value="F:acyltransferase activity, transferring groups other than amino-acyl groups"/>
    <property type="evidence" value="ECO:0007669"/>
    <property type="project" value="InterPro"/>
</dbReference>
<dbReference type="InterPro" id="IPR016181">
    <property type="entry name" value="Acyl_CoA_acyltransferase"/>
</dbReference>
<dbReference type="AlphaFoldDB" id="A0A9X2HCT7"/>
<keyword evidence="3" id="KW-1185">Reference proteome</keyword>
<evidence type="ECO:0000313" key="3">
    <source>
        <dbReference type="Proteomes" id="UP001139502"/>
    </source>
</evidence>
<dbReference type="SUPFAM" id="SSF55729">
    <property type="entry name" value="Acyl-CoA N-acyltransferases (Nat)"/>
    <property type="match status" value="1"/>
</dbReference>
<sequence length="168" mass="18646">MSGKITLIGKTWANTHPLTIVSRAVSHGDAEGLAKLFFMSYDDGSVNSQAEAREIIQQLFAGEFGTLIADASQVIVDENERIVAAILVLESRRGDGLPQSPYIFELFTASSRRREGMAEQLLRVAIDRLHHGGYDDVALRIDENNAAALALYLTLDFNRWFPDSDEVY</sequence>
<dbReference type="CDD" id="cd04301">
    <property type="entry name" value="NAT_SF"/>
    <property type="match status" value="1"/>
</dbReference>